<dbReference type="SUPFAM" id="SSF51556">
    <property type="entry name" value="Metallo-dependent hydrolases"/>
    <property type="match status" value="1"/>
</dbReference>
<dbReference type="PANTHER" id="PTHR43135">
    <property type="entry name" value="ALPHA-D-RIBOSE 1-METHYLPHOSPHONATE 5-TRIPHOSPHATE DIPHOSPHATASE"/>
    <property type="match status" value="1"/>
</dbReference>
<name>A0ABP6XHC7_9PSEU</name>
<dbReference type="Proteomes" id="UP001500689">
    <property type="component" value="Unassembled WGS sequence"/>
</dbReference>
<dbReference type="InterPro" id="IPR051781">
    <property type="entry name" value="Metallo-dep_Hydrolase"/>
</dbReference>
<evidence type="ECO:0000313" key="2">
    <source>
        <dbReference type="EMBL" id="GAA3567081.1"/>
    </source>
</evidence>
<comment type="caution">
    <text evidence="2">The sequence shown here is derived from an EMBL/GenBank/DDBJ whole genome shotgun (WGS) entry which is preliminary data.</text>
</comment>
<organism evidence="2 3">
    <name type="scientific">Amycolatopsis ultiminotia</name>
    <dbReference type="NCBI Taxonomy" id="543629"/>
    <lineage>
        <taxon>Bacteria</taxon>
        <taxon>Bacillati</taxon>
        <taxon>Actinomycetota</taxon>
        <taxon>Actinomycetes</taxon>
        <taxon>Pseudonocardiales</taxon>
        <taxon>Pseudonocardiaceae</taxon>
        <taxon>Amycolatopsis</taxon>
    </lineage>
</organism>
<keyword evidence="3" id="KW-1185">Reference proteome</keyword>
<dbReference type="InterPro" id="IPR032466">
    <property type="entry name" value="Metal_Hydrolase"/>
</dbReference>
<dbReference type="RefSeq" id="WP_344865574.1">
    <property type="nucleotide sequence ID" value="NZ_BAAAZN010000014.1"/>
</dbReference>
<feature type="domain" description="Amidohydrolase-related" evidence="1">
    <location>
        <begin position="39"/>
        <end position="345"/>
    </location>
</feature>
<sequence>MVFGVRGTTLPDGEVRTFVVDGDRLREDTCTELISDGGWILPGLVDMHTHPGSEGPSDPFADEKLRRHLEAHRDAGVLLVRVPGSTVRIPAWAEADPTLPRIRSAGRWLAPNGCFYPGYGREIGEHELIEAAVEETGASSGWCKIIGDWEPGEASCSLGVLSAAVAAVHDAGGRVAVHCQTAEGGRNAVLADADSIEHGMHFDLTLLERMAAQGTALVPTFTTFASIAARALEREPSTLRDWLLDGWDGMPAVVRAAHDAGVTVLAGTDCAPYGNITTEIDWLRKAGLPPESAVGAASWTARAWLGEPGLADGAPADLVVYEADPTSSPGVLADPKRIILGGRVVR</sequence>
<dbReference type="Pfam" id="PF01979">
    <property type="entry name" value="Amidohydro_1"/>
    <property type="match status" value="1"/>
</dbReference>
<dbReference type="InterPro" id="IPR006680">
    <property type="entry name" value="Amidohydro-rel"/>
</dbReference>
<accession>A0ABP6XHC7</accession>
<dbReference type="PANTHER" id="PTHR43135:SF4">
    <property type="entry name" value="AMIDOHYDROLASE-RELATED DOMAIN-CONTAINING PROTEIN"/>
    <property type="match status" value="1"/>
</dbReference>
<proteinExistence type="predicted"/>
<dbReference type="Gene3D" id="2.30.40.10">
    <property type="entry name" value="Urease, subunit C, domain 1"/>
    <property type="match status" value="1"/>
</dbReference>
<dbReference type="EMBL" id="BAAAZN010000014">
    <property type="protein sequence ID" value="GAA3567081.1"/>
    <property type="molecule type" value="Genomic_DNA"/>
</dbReference>
<protein>
    <submittedName>
        <fullName evidence="2">Amidohydrolase family protein</fullName>
    </submittedName>
</protein>
<dbReference type="Gene3D" id="3.20.20.140">
    <property type="entry name" value="Metal-dependent hydrolases"/>
    <property type="match status" value="1"/>
</dbReference>
<dbReference type="InterPro" id="IPR011059">
    <property type="entry name" value="Metal-dep_hydrolase_composite"/>
</dbReference>
<evidence type="ECO:0000259" key="1">
    <source>
        <dbReference type="Pfam" id="PF01979"/>
    </source>
</evidence>
<gene>
    <name evidence="2" type="ORF">GCM10022222_58750</name>
</gene>
<evidence type="ECO:0000313" key="3">
    <source>
        <dbReference type="Proteomes" id="UP001500689"/>
    </source>
</evidence>
<reference evidence="3" key="1">
    <citation type="journal article" date="2019" name="Int. J. Syst. Evol. Microbiol.">
        <title>The Global Catalogue of Microorganisms (GCM) 10K type strain sequencing project: providing services to taxonomists for standard genome sequencing and annotation.</title>
        <authorList>
            <consortium name="The Broad Institute Genomics Platform"/>
            <consortium name="The Broad Institute Genome Sequencing Center for Infectious Disease"/>
            <person name="Wu L."/>
            <person name="Ma J."/>
        </authorList>
    </citation>
    <scope>NUCLEOTIDE SEQUENCE [LARGE SCALE GENOMIC DNA]</scope>
    <source>
        <strain evidence="3">JCM 16898</strain>
    </source>
</reference>